<keyword evidence="5 8" id="KW-0812">Transmembrane</keyword>
<dbReference type="PANTHER" id="PTHR33908">
    <property type="entry name" value="MANNOSYLTRANSFERASE YKCB-RELATED"/>
    <property type="match status" value="1"/>
</dbReference>
<evidence type="ECO:0000313" key="11">
    <source>
        <dbReference type="Proteomes" id="UP000545507"/>
    </source>
</evidence>
<feature type="transmembrane region" description="Helical" evidence="8">
    <location>
        <begin position="408"/>
        <end position="428"/>
    </location>
</feature>
<dbReference type="GO" id="GO:0010041">
    <property type="term" value="P:response to iron(III) ion"/>
    <property type="evidence" value="ECO:0007669"/>
    <property type="project" value="TreeGrafter"/>
</dbReference>
<evidence type="ECO:0000256" key="3">
    <source>
        <dbReference type="ARBA" id="ARBA00022676"/>
    </source>
</evidence>
<keyword evidence="4 10" id="KW-0808">Transferase</keyword>
<keyword evidence="6 8" id="KW-1133">Transmembrane helix</keyword>
<dbReference type="GO" id="GO:0009103">
    <property type="term" value="P:lipopolysaccharide biosynthetic process"/>
    <property type="evidence" value="ECO:0007669"/>
    <property type="project" value="TreeGrafter"/>
</dbReference>
<feature type="transmembrane region" description="Helical" evidence="8">
    <location>
        <begin position="323"/>
        <end position="340"/>
    </location>
</feature>
<gene>
    <name evidence="10" type="ORF">F3K02_20435</name>
</gene>
<dbReference type="RefSeq" id="WP_177137462.1">
    <property type="nucleotide sequence ID" value="NZ_VYGV01000016.1"/>
</dbReference>
<dbReference type="InterPro" id="IPR050297">
    <property type="entry name" value="LipidA_mod_glycosyltrf_83"/>
</dbReference>
<evidence type="ECO:0000256" key="8">
    <source>
        <dbReference type="SAM" id="Phobius"/>
    </source>
</evidence>
<dbReference type="GO" id="GO:0005886">
    <property type="term" value="C:plasma membrane"/>
    <property type="evidence" value="ECO:0007669"/>
    <property type="project" value="UniProtKB-SubCell"/>
</dbReference>
<feature type="transmembrane region" description="Helical" evidence="8">
    <location>
        <begin position="172"/>
        <end position="198"/>
    </location>
</feature>
<sequence length="543" mass="59770">MNQFWDSEASGRRLLWLSWLVLAVLAAVVLLTRTLTPIDETRYVGAAWEMWLRGDFLVPFKNGEPYSHKPPFFFWMFHVGWALFGINEWWPRLVAPLFSAGASGLVFLLARRLWPQQPATAGLSALMLTTSLWWMLFSTTTMFDVLLAFWVLVGMHGVLAAADGRRWGFAGLGVAIGMGALTKGPVILLHLLPITLLAPWWNPGLTRRRWFGGVVLALLLGAVIALAWAIPAGLSGGKAYRNAIFWGQTANRMVASFAHKQPIWWYLPMLPLLLFPWFVWPDLWRALAGLKREGLDRGARFCLAWLLPVLIAFSLVSGKQQHYLIPLFPAFAMLAARGLVARPARRVVLPVLLVALLGVLLALAGAGVFRARLDGLAALPLVWPGVLICVAALVAWQAVRRGCQPSVALALLSALALSLTLISAQPAIEPLYDIKPMAQAIRKVQQQGATVVNLQGYHAQYQFLGRLEAPLVELGDDPAQQLAWLKGHPDAYVVVYFRDAHVLNTIPALHQQIYRGGAVALVSAQEAATLLGAEGGQRHAMMR</sequence>
<evidence type="ECO:0000256" key="2">
    <source>
        <dbReference type="ARBA" id="ARBA00022475"/>
    </source>
</evidence>
<reference evidence="10 11" key="1">
    <citation type="submission" date="2019-09" db="EMBL/GenBank/DDBJ databases">
        <title>Hydrogenophaga aromatica sp. nov., isolated from a para-xylene-degrading enrichment culture.</title>
        <authorList>
            <person name="Tancsics A."/>
            <person name="Banerjee S."/>
        </authorList>
    </citation>
    <scope>NUCLEOTIDE SEQUENCE [LARGE SCALE GENOMIC DNA]</scope>
    <source>
        <strain evidence="10 11">D2P1</strain>
    </source>
</reference>
<feature type="transmembrane region" description="Helical" evidence="8">
    <location>
        <begin position="301"/>
        <end position="317"/>
    </location>
</feature>
<keyword evidence="3" id="KW-0328">Glycosyltransferase</keyword>
<comment type="subcellular location">
    <subcellularLocation>
        <location evidence="1">Cell membrane</location>
        <topology evidence="1">Multi-pass membrane protein</topology>
    </subcellularLocation>
</comment>
<feature type="domain" description="Glycosyltransferase RgtA/B/C/D-like" evidence="9">
    <location>
        <begin position="68"/>
        <end position="221"/>
    </location>
</feature>
<dbReference type="Pfam" id="PF13231">
    <property type="entry name" value="PMT_2"/>
    <property type="match status" value="1"/>
</dbReference>
<evidence type="ECO:0000256" key="1">
    <source>
        <dbReference type="ARBA" id="ARBA00004651"/>
    </source>
</evidence>
<proteinExistence type="predicted"/>
<feature type="transmembrane region" description="Helical" evidence="8">
    <location>
        <begin position="210"/>
        <end position="230"/>
    </location>
</feature>
<evidence type="ECO:0000256" key="7">
    <source>
        <dbReference type="ARBA" id="ARBA00023136"/>
    </source>
</evidence>
<feature type="transmembrane region" description="Helical" evidence="8">
    <location>
        <begin position="131"/>
        <end position="152"/>
    </location>
</feature>
<organism evidence="10 11">
    <name type="scientific">Hydrogenophaga aromaticivorans</name>
    <dbReference type="NCBI Taxonomy" id="2610898"/>
    <lineage>
        <taxon>Bacteria</taxon>
        <taxon>Pseudomonadati</taxon>
        <taxon>Pseudomonadota</taxon>
        <taxon>Betaproteobacteria</taxon>
        <taxon>Burkholderiales</taxon>
        <taxon>Comamonadaceae</taxon>
        <taxon>Hydrogenophaga</taxon>
    </lineage>
</organism>
<evidence type="ECO:0000259" key="9">
    <source>
        <dbReference type="Pfam" id="PF13231"/>
    </source>
</evidence>
<dbReference type="GO" id="GO:0016763">
    <property type="term" value="F:pentosyltransferase activity"/>
    <property type="evidence" value="ECO:0007669"/>
    <property type="project" value="TreeGrafter"/>
</dbReference>
<dbReference type="Proteomes" id="UP000545507">
    <property type="component" value="Unassembled WGS sequence"/>
</dbReference>
<evidence type="ECO:0000256" key="6">
    <source>
        <dbReference type="ARBA" id="ARBA00022989"/>
    </source>
</evidence>
<evidence type="ECO:0000313" key="10">
    <source>
        <dbReference type="EMBL" id="NWF47599.1"/>
    </source>
</evidence>
<accession>A0A7Y8GZ89</accession>
<evidence type="ECO:0000256" key="4">
    <source>
        <dbReference type="ARBA" id="ARBA00022679"/>
    </source>
</evidence>
<keyword evidence="11" id="KW-1185">Reference proteome</keyword>
<dbReference type="InterPro" id="IPR038731">
    <property type="entry name" value="RgtA/B/C-like"/>
</dbReference>
<dbReference type="PANTHER" id="PTHR33908:SF3">
    <property type="entry name" value="UNDECAPRENYL PHOSPHATE-ALPHA-4-AMINO-4-DEOXY-L-ARABINOSE ARABINOSYL TRANSFERASE"/>
    <property type="match status" value="1"/>
</dbReference>
<feature type="transmembrane region" description="Helical" evidence="8">
    <location>
        <begin position="263"/>
        <end position="280"/>
    </location>
</feature>
<protein>
    <submittedName>
        <fullName evidence="10">Glycosyltransferase family 39 protein</fullName>
    </submittedName>
</protein>
<comment type="caution">
    <text evidence="10">The sequence shown here is derived from an EMBL/GenBank/DDBJ whole genome shotgun (WGS) entry which is preliminary data.</text>
</comment>
<keyword evidence="7 8" id="KW-0472">Membrane</keyword>
<name>A0A7Y8GZ89_9BURK</name>
<feature type="transmembrane region" description="Helical" evidence="8">
    <location>
        <begin position="375"/>
        <end position="396"/>
    </location>
</feature>
<feature type="transmembrane region" description="Helical" evidence="8">
    <location>
        <begin position="93"/>
        <end position="110"/>
    </location>
</feature>
<feature type="transmembrane region" description="Helical" evidence="8">
    <location>
        <begin position="14"/>
        <end position="32"/>
    </location>
</feature>
<dbReference type="AlphaFoldDB" id="A0A7Y8GZ89"/>
<feature type="transmembrane region" description="Helical" evidence="8">
    <location>
        <begin position="347"/>
        <end position="369"/>
    </location>
</feature>
<evidence type="ECO:0000256" key="5">
    <source>
        <dbReference type="ARBA" id="ARBA00022692"/>
    </source>
</evidence>
<keyword evidence="2" id="KW-1003">Cell membrane</keyword>
<dbReference type="EMBL" id="VYGV01000016">
    <property type="protein sequence ID" value="NWF47599.1"/>
    <property type="molecule type" value="Genomic_DNA"/>
</dbReference>